<keyword evidence="2 5" id="KW-0812">Transmembrane</keyword>
<dbReference type="AlphaFoldDB" id="A0A972VY07"/>
<evidence type="ECO:0000259" key="6">
    <source>
        <dbReference type="Pfam" id="PF04116"/>
    </source>
</evidence>
<dbReference type="InterPro" id="IPR006694">
    <property type="entry name" value="Fatty_acid_hydroxylase"/>
</dbReference>
<evidence type="ECO:0000313" key="8">
    <source>
        <dbReference type="Proteomes" id="UP000754644"/>
    </source>
</evidence>
<evidence type="ECO:0000256" key="5">
    <source>
        <dbReference type="SAM" id="Phobius"/>
    </source>
</evidence>
<dbReference type="GO" id="GO:0005506">
    <property type="term" value="F:iron ion binding"/>
    <property type="evidence" value="ECO:0007669"/>
    <property type="project" value="InterPro"/>
</dbReference>
<evidence type="ECO:0000256" key="1">
    <source>
        <dbReference type="ARBA" id="ARBA00004370"/>
    </source>
</evidence>
<gene>
    <name evidence="7" type="ORF">HQ497_13540</name>
</gene>
<dbReference type="Proteomes" id="UP000754644">
    <property type="component" value="Unassembled WGS sequence"/>
</dbReference>
<reference evidence="7" key="1">
    <citation type="submission" date="2020-05" db="EMBL/GenBank/DDBJ databases">
        <title>Sulfur intermediates as new biogeochemical hubs in an aquatic model microbial ecosystem.</title>
        <authorList>
            <person name="Vigneron A."/>
        </authorList>
    </citation>
    <scope>NUCLEOTIDE SEQUENCE</scope>
    <source>
        <strain evidence="7">Bin.250</strain>
    </source>
</reference>
<dbReference type="GO" id="GO:0008610">
    <property type="term" value="P:lipid biosynthetic process"/>
    <property type="evidence" value="ECO:0007669"/>
    <property type="project" value="InterPro"/>
</dbReference>
<evidence type="ECO:0000313" key="7">
    <source>
        <dbReference type="EMBL" id="NQV66379.1"/>
    </source>
</evidence>
<evidence type="ECO:0000256" key="3">
    <source>
        <dbReference type="ARBA" id="ARBA00022989"/>
    </source>
</evidence>
<evidence type="ECO:0000256" key="2">
    <source>
        <dbReference type="ARBA" id="ARBA00022692"/>
    </source>
</evidence>
<dbReference type="Pfam" id="PF04116">
    <property type="entry name" value="FA_hydroxylase"/>
    <property type="match status" value="1"/>
</dbReference>
<keyword evidence="3 5" id="KW-1133">Transmembrane helix</keyword>
<sequence>MDIDLDTGKLVIFVMGFMLFLGIETLVPQRPWRDSRLKRLLFHSGIALLNTVTIRFLAYVPFLLWIVFVEEQGWGISRWLGLTGWVEMVATVIVLDLFDYFWHRANHRVTFLWRFHKAHHSDTGMDVTTALRFHPGELLLSFGAKALWVAAWGPTAISWFLFEGLVSLCAQFHHSNFDFPNPIERALSRVIVTPRFHASHHAVDRHYGDANFSTIFSIWDPLFRSYSRPADFGATTNLEHALGLPESRDQAFSVKAWLCEPLKPDNLTLGDLAAASEAEK</sequence>
<feature type="domain" description="Fatty acid hydroxylase" evidence="6">
    <location>
        <begin position="89"/>
        <end position="224"/>
    </location>
</feature>
<proteinExistence type="predicted"/>
<name>A0A972VY07_9GAMM</name>
<comment type="caution">
    <text evidence="7">The sequence shown here is derived from an EMBL/GenBank/DDBJ whole genome shotgun (WGS) entry which is preliminary data.</text>
</comment>
<organism evidence="7 8">
    <name type="scientific">SAR86 cluster bacterium</name>
    <dbReference type="NCBI Taxonomy" id="2030880"/>
    <lineage>
        <taxon>Bacteria</taxon>
        <taxon>Pseudomonadati</taxon>
        <taxon>Pseudomonadota</taxon>
        <taxon>Gammaproteobacteria</taxon>
        <taxon>SAR86 cluster</taxon>
    </lineage>
</organism>
<feature type="transmembrane region" description="Helical" evidence="5">
    <location>
        <begin position="40"/>
        <end position="67"/>
    </location>
</feature>
<feature type="transmembrane region" description="Helical" evidence="5">
    <location>
        <begin position="79"/>
        <end position="98"/>
    </location>
</feature>
<keyword evidence="4 5" id="KW-0472">Membrane</keyword>
<feature type="transmembrane region" description="Helical" evidence="5">
    <location>
        <begin position="12"/>
        <end position="28"/>
    </location>
</feature>
<protein>
    <submittedName>
        <fullName evidence="7">Sterol desaturase family protein</fullName>
    </submittedName>
</protein>
<dbReference type="GO" id="GO:0016020">
    <property type="term" value="C:membrane"/>
    <property type="evidence" value="ECO:0007669"/>
    <property type="project" value="UniProtKB-SubCell"/>
</dbReference>
<dbReference type="GO" id="GO:0016491">
    <property type="term" value="F:oxidoreductase activity"/>
    <property type="evidence" value="ECO:0007669"/>
    <property type="project" value="InterPro"/>
</dbReference>
<accession>A0A972VY07</accession>
<dbReference type="PANTHER" id="PTHR11863">
    <property type="entry name" value="STEROL DESATURASE"/>
    <property type="match status" value="1"/>
</dbReference>
<dbReference type="EMBL" id="JABMOJ010000509">
    <property type="protein sequence ID" value="NQV66379.1"/>
    <property type="molecule type" value="Genomic_DNA"/>
</dbReference>
<comment type="subcellular location">
    <subcellularLocation>
        <location evidence="1">Membrane</location>
    </subcellularLocation>
</comment>
<dbReference type="InterPro" id="IPR050307">
    <property type="entry name" value="Sterol_Desaturase_Related"/>
</dbReference>
<evidence type="ECO:0000256" key="4">
    <source>
        <dbReference type="ARBA" id="ARBA00023136"/>
    </source>
</evidence>